<comment type="caution">
    <text evidence="2">The sequence shown here is derived from an EMBL/GenBank/DDBJ whole genome shotgun (WGS) entry which is preliminary data.</text>
</comment>
<dbReference type="InterPro" id="IPR036390">
    <property type="entry name" value="WH_DNA-bd_sf"/>
</dbReference>
<name>X0YHQ3_9ZZZZ</name>
<dbReference type="Gene3D" id="1.10.10.10">
    <property type="entry name" value="Winged helix-like DNA-binding domain superfamily/Winged helix DNA-binding domain"/>
    <property type="match status" value="1"/>
</dbReference>
<gene>
    <name evidence="2" type="ORF">S01H4_16569</name>
</gene>
<dbReference type="EMBL" id="BART01007269">
    <property type="protein sequence ID" value="GAG55544.1"/>
    <property type="molecule type" value="Genomic_DNA"/>
</dbReference>
<proteinExistence type="predicted"/>
<dbReference type="InterPro" id="IPR005149">
    <property type="entry name" value="Tscrpt_reg_PadR_N"/>
</dbReference>
<evidence type="ECO:0000313" key="2">
    <source>
        <dbReference type="EMBL" id="GAG55544.1"/>
    </source>
</evidence>
<dbReference type="Pfam" id="PF03551">
    <property type="entry name" value="PadR"/>
    <property type="match status" value="1"/>
</dbReference>
<dbReference type="AlphaFoldDB" id="X0YHQ3"/>
<feature type="domain" description="Transcription regulator PadR N-terminal" evidence="1">
    <location>
        <begin position="4"/>
        <end position="40"/>
    </location>
</feature>
<reference evidence="2" key="1">
    <citation type="journal article" date="2014" name="Front. Microbiol.">
        <title>High frequency of phylogenetically diverse reductive dehalogenase-homologous genes in deep subseafloor sedimentary metagenomes.</title>
        <authorList>
            <person name="Kawai M."/>
            <person name="Futagami T."/>
            <person name="Toyoda A."/>
            <person name="Takaki Y."/>
            <person name="Nishi S."/>
            <person name="Hori S."/>
            <person name="Arai W."/>
            <person name="Tsubouchi T."/>
            <person name="Morono Y."/>
            <person name="Uchiyama I."/>
            <person name="Ito T."/>
            <person name="Fujiyama A."/>
            <person name="Inagaki F."/>
            <person name="Takami H."/>
        </authorList>
    </citation>
    <scope>NUCLEOTIDE SEQUENCE</scope>
    <source>
        <strain evidence="2">Expedition CK06-06</strain>
    </source>
</reference>
<accession>X0YHQ3</accession>
<protein>
    <recommendedName>
        <fullName evidence="1">Transcription regulator PadR N-terminal domain-containing protein</fullName>
    </recommendedName>
</protein>
<organism evidence="2">
    <name type="scientific">marine sediment metagenome</name>
    <dbReference type="NCBI Taxonomy" id="412755"/>
    <lineage>
        <taxon>unclassified sequences</taxon>
        <taxon>metagenomes</taxon>
        <taxon>ecological metagenomes</taxon>
    </lineage>
</organism>
<sequence>MLVIEEGTLYPILRKLEGEKIIKSRREETGRKKKFYSMTES</sequence>
<dbReference type="SUPFAM" id="SSF46785">
    <property type="entry name" value="Winged helix' DNA-binding domain"/>
    <property type="match status" value="1"/>
</dbReference>
<evidence type="ECO:0000259" key="1">
    <source>
        <dbReference type="Pfam" id="PF03551"/>
    </source>
</evidence>
<dbReference type="InterPro" id="IPR036388">
    <property type="entry name" value="WH-like_DNA-bd_sf"/>
</dbReference>